<keyword evidence="3" id="KW-1185">Reference proteome</keyword>
<keyword evidence="1" id="KW-0472">Membrane</keyword>
<keyword evidence="1" id="KW-0812">Transmembrane</keyword>
<sequence length="85" mass="9616">MDTIEGLIYVQGRCITTHHIFSYGMTVTLFDLIIAMTNTLTSILFWGLKLSCHTTDVRGKDLPVRILSISLVKMYVCLDCQTITM</sequence>
<reference evidence="2 3" key="1">
    <citation type="submission" date="2021-06" db="EMBL/GenBank/DDBJ databases">
        <title>Caerostris extrusa draft genome.</title>
        <authorList>
            <person name="Kono N."/>
            <person name="Arakawa K."/>
        </authorList>
    </citation>
    <scope>NUCLEOTIDE SEQUENCE [LARGE SCALE GENOMIC DNA]</scope>
</reference>
<name>A0AAV4S8N9_CAEEX</name>
<dbReference type="AlphaFoldDB" id="A0AAV4S8N9"/>
<organism evidence="2 3">
    <name type="scientific">Caerostris extrusa</name>
    <name type="common">Bark spider</name>
    <name type="synonym">Caerostris bankana</name>
    <dbReference type="NCBI Taxonomy" id="172846"/>
    <lineage>
        <taxon>Eukaryota</taxon>
        <taxon>Metazoa</taxon>
        <taxon>Ecdysozoa</taxon>
        <taxon>Arthropoda</taxon>
        <taxon>Chelicerata</taxon>
        <taxon>Arachnida</taxon>
        <taxon>Araneae</taxon>
        <taxon>Araneomorphae</taxon>
        <taxon>Entelegynae</taxon>
        <taxon>Araneoidea</taxon>
        <taxon>Araneidae</taxon>
        <taxon>Caerostris</taxon>
    </lineage>
</organism>
<dbReference type="Proteomes" id="UP001054945">
    <property type="component" value="Unassembled WGS sequence"/>
</dbReference>
<protein>
    <submittedName>
        <fullName evidence="2">Uncharacterized protein</fullName>
    </submittedName>
</protein>
<proteinExistence type="predicted"/>
<evidence type="ECO:0000313" key="2">
    <source>
        <dbReference type="EMBL" id="GIY29551.1"/>
    </source>
</evidence>
<evidence type="ECO:0000256" key="1">
    <source>
        <dbReference type="SAM" id="Phobius"/>
    </source>
</evidence>
<gene>
    <name evidence="2" type="ORF">CEXT_619191</name>
</gene>
<dbReference type="EMBL" id="BPLR01009090">
    <property type="protein sequence ID" value="GIY29551.1"/>
    <property type="molecule type" value="Genomic_DNA"/>
</dbReference>
<comment type="caution">
    <text evidence="2">The sequence shown here is derived from an EMBL/GenBank/DDBJ whole genome shotgun (WGS) entry which is preliminary data.</text>
</comment>
<accession>A0AAV4S8N9</accession>
<evidence type="ECO:0000313" key="3">
    <source>
        <dbReference type="Proteomes" id="UP001054945"/>
    </source>
</evidence>
<keyword evidence="1" id="KW-1133">Transmembrane helix</keyword>
<feature type="transmembrane region" description="Helical" evidence="1">
    <location>
        <begin position="20"/>
        <end position="48"/>
    </location>
</feature>